<reference evidence="2" key="1">
    <citation type="submission" date="2016-10" db="EMBL/GenBank/DDBJ databases">
        <authorList>
            <person name="Varghese N."/>
            <person name="Submissions S."/>
        </authorList>
    </citation>
    <scope>NUCLEOTIDE SEQUENCE [LARGE SCALE GENOMIC DNA]</scope>
    <source>
        <strain evidence="2">DSM 44260</strain>
    </source>
</reference>
<evidence type="ECO:0008006" key="3">
    <source>
        <dbReference type="Google" id="ProtNLM"/>
    </source>
</evidence>
<evidence type="ECO:0000313" key="2">
    <source>
        <dbReference type="Proteomes" id="UP000199051"/>
    </source>
</evidence>
<protein>
    <recommendedName>
        <fullName evidence="3">Mce-associated membrane protein</fullName>
    </recommendedName>
</protein>
<dbReference type="RefSeq" id="WP_245782386.1">
    <property type="nucleotide sequence ID" value="NZ_FOGI01000006.1"/>
</dbReference>
<evidence type="ECO:0000313" key="1">
    <source>
        <dbReference type="EMBL" id="SER92103.1"/>
    </source>
</evidence>
<dbReference type="EMBL" id="FOGI01000006">
    <property type="protein sequence ID" value="SER92103.1"/>
    <property type="molecule type" value="Genomic_DNA"/>
</dbReference>
<dbReference type="AlphaFoldDB" id="A0A1H9T6A2"/>
<keyword evidence="2" id="KW-1185">Reference proteome</keyword>
<dbReference type="STRING" id="155974.SAMN04487818_10670"/>
<sequence length="142" mass="15171">MVPLAEQAKEAALAAYRGMWADFVEAGHTSDWQSVKLGVHATGVALTNLSRGLYADHYNGLVTKGEPVLSPTVSSVEPATEPKKIIVSDCGDSTNWLKYRADTGELADKEPGGRHAINAIAEKQSDGSWKISDYGVHEVGTC</sequence>
<organism evidence="1 2">
    <name type="scientific">Actinokineospora terrae</name>
    <dbReference type="NCBI Taxonomy" id="155974"/>
    <lineage>
        <taxon>Bacteria</taxon>
        <taxon>Bacillati</taxon>
        <taxon>Actinomycetota</taxon>
        <taxon>Actinomycetes</taxon>
        <taxon>Pseudonocardiales</taxon>
        <taxon>Pseudonocardiaceae</taxon>
        <taxon>Actinokineospora</taxon>
    </lineage>
</organism>
<accession>A0A1H9T6A2</accession>
<dbReference type="Proteomes" id="UP000199051">
    <property type="component" value="Unassembled WGS sequence"/>
</dbReference>
<name>A0A1H9T6A2_9PSEU</name>
<proteinExistence type="predicted"/>
<gene>
    <name evidence="1" type="ORF">SAMN04487818_10670</name>
</gene>